<reference evidence="1" key="1">
    <citation type="journal article" date="2022" name="bioRxiv">
        <title>Sequencing and chromosome-scale assembly of the giantPleurodeles waltlgenome.</title>
        <authorList>
            <person name="Brown T."/>
            <person name="Elewa A."/>
            <person name="Iarovenko S."/>
            <person name="Subramanian E."/>
            <person name="Araus A.J."/>
            <person name="Petzold A."/>
            <person name="Susuki M."/>
            <person name="Suzuki K.-i.T."/>
            <person name="Hayashi T."/>
            <person name="Toyoda A."/>
            <person name="Oliveira C."/>
            <person name="Osipova E."/>
            <person name="Leigh N.D."/>
            <person name="Simon A."/>
            <person name="Yun M.H."/>
        </authorList>
    </citation>
    <scope>NUCLEOTIDE SEQUENCE</scope>
    <source>
        <strain evidence="1">20211129_DDA</strain>
        <tissue evidence="1">Liver</tissue>
    </source>
</reference>
<organism evidence="1 2">
    <name type="scientific">Pleurodeles waltl</name>
    <name type="common">Iberian ribbed newt</name>
    <dbReference type="NCBI Taxonomy" id="8319"/>
    <lineage>
        <taxon>Eukaryota</taxon>
        <taxon>Metazoa</taxon>
        <taxon>Chordata</taxon>
        <taxon>Craniata</taxon>
        <taxon>Vertebrata</taxon>
        <taxon>Euteleostomi</taxon>
        <taxon>Amphibia</taxon>
        <taxon>Batrachia</taxon>
        <taxon>Caudata</taxon>
        <taxon>Salamandroidea</taxon>
        <taxon>Salamandridae</taxon>
        <taxon>Pleurodelinae</taxon>
        <taxon>Pleurodeles</taxon>
    </lineage>
</organism>
<protein>
    <submittedName>
        <fullName evidence="1">Uncharacterized protein</fullName>
    </submittedName>
</protein>
<proteinExistence type="predicted"/>
<evidence type="ECO:0000313" key="1">
    <source>
        <dbReference type="EMBL" id="KAJ1101089.1"/>
    </source>
</evidence>
<gene>
    <name evidence="1" type="ORF">NDU88_006163</name>
</gene>
<dbReference type="AlphaFoldDB" id="A0AAV7MF03"/>
<name>A0AAV7MF03_PLEWA</name>
<accession>A0AAV7MF03</accession>
<keyword evidence="2" id="KW-1185">Reference proteome</keyword>
<dbReference type="Proteomes" id="UP001066276">
    <property type="component" value="Chromosome 10"/>
</dbReference>
<dbReference type="EMBL" id="JANPWB010000014">
    <property type="protein sequence ID" value="KAJ1101089.1"/>
    <property type="molecule type" value="Genomic_DNA"/>
</dbReference>
<sequence length="160" mass="16817">MVLWCSGDLESLRCHGSVPRGQRLLFGGILWLPPDTVLLVGPYWATSTEAGWGAGGPTQRPTFGGLSALGLPQMLIGGPHLYLFFWVDTISRLSRAAACRARTSCGAGEVPLAQGLDRAGARIGVVWVAFGGAEGVIAWQFYNVAWALSGGLDCSPGEEG</sequence>
<comment type="caution">
    <text evidence="1">The sequence shown here is derived from an EMBL/GenBank/DDBJ whole genome shotgun (WGS) entry which is preliminary data.</text>
</comment>
<evidence type="ECO:0000313" key="2">
    <source>
        <dbReference type="Proteomes" id="UP001066276"/>
    </source>
</evidence>